<dbReference type="AlphaFoldDB" id="F4KUE8"/>
<dbReference type="HOGENOM" id="CLU_114536_0_0_10"/>
<proteinExistence type="predicted"/>
<reference evidence="1 2" key="1">
    <citation type="journal article" date="2011" name="Stand. Genomic Sci.">
        <title>Complete genome sequence of Haliscomenobacter hydrossis type strain (O).</title>
        <authorList>
            <consortium name="US DOE Joint Genome Institute (JGI-PGF)"/>
            <person name="Daligault H."/>
            <person name="Lapidus A."/>
            <person name="Zeytun A."/>
            <person name="Nolan M."/>
            <person name="Lucas S."/>
            <person name="Del Rio T.G."/>
            <person name="Tice H."/>
            <person name="Cheng J.F."/>
            <person name="Tapia R."/>
            <person name="Han C."/>
            <person name="Goodwin L."/>
            <person name="Pitluck S."/>
            <person name="Liolios K."/>
            <person name="Pagani I."/>
            <person name="Ivanova N."/>
            <person name="Huntemann M."/>
            <person name="Mavromatis K."/>
            <person name="Mikhailova N."/>
            <person name="Pati A."/>
            <person name="Chen A."/>
            <person name="Palaniappan K."/>
            <person name="Land M."/>
            <person name="Hauser L."/>
            <person name="Brambilla E.M."/>
            <person name="Rohde M."/>
            <person name="Verbarg S."/>
            <person name="Goker M."/>
            <person name="Bristow J."/>
            <person name="Eisen J.A."/>
            <person name="Markowitz V."/>
            <person name="Hugenholtz P."/>
            <person name="Kyrpides N.C."/>
            <person name="Klenk H.P."/>
            <person name="Woyke T."/>
        </authorList>
    </citation>
    <scope>NUCLEOTIDE SEQUENCE [LARGE SCALE GENOMIC DNA]</scope>
    <source>
        <strain evidence="2">ATCC 27775 / DSM 1100 / LMG 10767 / O</strain>
    </source>
</reference>
<dbReference type="Proteomes" id="UP000008461">
    <property type="component" value="Chromosome"/>
</dbReference>
<dbReference type="Gene3D" id="3.40.30.10">
    <property type="entry name" value="Glutaredoxin"/>
    <property type="match status" value="1"/>
</dbReference>
<dbReference type="Pfam" id="PF14595">
    <property type="entry name" value="Thioredoxin_9"/>
    <property type="match status" value="1"/>
</dbReference>
<dbReference type="STRING" id="760192.Halhy_3372"/>
<dbReference type="OrthoDB" id="6120799at2"/>
<reference key="2">
    <citation type="submission" date="2011-04" db="EMBL/GenBank/DDBJ databases">
        <title>Complete sequence of chromosome of Haliscomenobacter hydrossis DSM 1100.</title>
        <authorList>
            <consortium name="US DOE Joint Genome Institute (JGI-PGF)"/>
            <person name="Lucas S."/>
            <person name="Han J."/>
            <person name="Lapidus A."/>
            <person name="Bruce D."/>
            <person name="Goodwin L."/>
            <person name="Pitluck S."/>
            <person name="Peters L."/>
            <person name="Kyrpides N."/>
            <person name="Mavromatis K."/>
            <person name="Ivanova N."/>
            <person name="Ovchinnikova G."/>
            <person name="Pagani I."/>
            <person name="Daligault H."/>
            <person name="Detter J.C."/>
            <person name="Han C."/>
            <person name="Land M."/>
            <person name="Hauser L."/>
            <person name="Markowitz V."/>
            <person name="Cheng J.-F."/>
            <person name="Hugenholtz P."/>
            <person name="Woyke T."/>
            <person name="Wu D."/>
            <person name="Verbarg S."/>
            <person name="Frueling A."/>
            <person name="Brambilla E."/>
            <person name="Klenk H.-P."/>
            <person name="Eisen J.A."/>
        </authorList>
    </citation>
    <scope>NUCLEOTIDE SEQUENCE</scope>
    <source>
        <strain>DSM 1100</strain>
    </source>
</reference>
<protein>
    <recommendedName>
        <fullName evidence="3">Thioredoxin family protein</fullName>
    </recommendedName>
</protein>
<dbReference type="SUPFAM" id="SSF52833">
    <property type="entry name" value="Thioredoxin-like"/>
    <property type="match status" value="1"/>
</dbReference>
<evidence type="ECO:0000313" key="2">
    <source>
        <dbReference type="Proteomes" id="UP000008461"/>
    </source>
</evidence>
<dbReference type="EMBL" id="CP002691">
    <property type="protein sequence ID" value="AEE51230.1"/>
    <property type="molecule type" value="Genomic_DNA"/>
</dbReference>
<dbReference type="RefSeq" id="WP_013765771.1">
    <property type="nucleotide sequence ID" value="NC_015510.1"/>
</dbReference>
<dbReference type="InterPro" id="IPR036249">
    <property type="entry name" value="Thioredoxin-like_sf"/>
</dbReference>
<dbReference type="eggNOG" id="COG0526">
    <property type="taxonomic scope" value="Bacteria"/>
</dbReference>
<organism evidence="1 2">
    <name type="scientific">Haliscomenobacter hydrossis (strain ATCC 27775 / DSM 1100 / LMG 10767 / O)</name>
    <dbReference type="NCBI Taxonomy" id="760192"/>
    <lineage>
        <taxon>Bacteria</taxon>
        <taxon>Pseudomonadati</taxon>
        <taxon>Bacteroidota</taxon>
        <taxon>Saprospiria</taxon>
        <taxon>Saprospirales</taxon>
        <taxon>Haliscomenobacteraceae</taxon>
        <taxon>Haliscomenobacter</taxon>
    </lineage>
</organism>
<name>F4KUE8_HALH1</name>
<sequence length="210" mass="24720">MRTIDQNVLDQSIGYDEYHAFIEKLLSQSHYLALQRIETDTHNTRLNLIRMERLDKTARMTAQTRLQMAAIRKPMIWLSITEAWCGDAAQILPAIQKMAALNDKIQHRLIFREQHPAVMDAFLTKGTRSIPLTLFLEKDSLNVLGHWGPRPIELQDFVLENLKVLATIPDERERNLRFNEFQTKVQRWYAKDKTYSTQKEFLEVLKRINL</sequence>
<evidence type="ECO:0008006" key="3">
    <source>
        <dbReference type="Google" id="ProtNLM"/>
    </source>
</evidence>
<accession>F4KUE8</accession>
<dbReference type="KEGG" id="hhy:Halhy_3372"/>
<gene>
    <name evidence="1" type="ordered locus">Halhy_3372</name>
</gene>
<keyword evidence="2" id="KW-1185">Reference proteome</keyword>
<evidence type="ECO:0000313" key="1">
    <source>
        <dbReference type="EMBL" id="AEE51230.1"/>
    </source>
</evidence>